<evidence type="ECO:0008006" key="8">
    <source>
        <dbReference type="Google" id="ProtNLM"/>
    </source>
</evidence>
<feature type="transmembrane region" description="Helical" evidence="2">
    <location>
        <begin position="63"/>
        <end position="85"/>
    </location>
</feature>
<dbReference type="InterPro" id="IPR024163">
    <property type="entry name" value="Aerotolerance_reg_N"/>
</dbReference>
<dbReference type="SUPFAM" id="SSF52317">
    <property type="entry name" value="Class I glutamine amidotransferase-like"/>
    <property type="match status" value="1"/>
</dbReference>
<feature type="transmembrane region" description="Helical" evidence="2">
    <location>
        <begin position="14"/>
        <end position="31"/>
    </location>
</feature>
<proteinExistence type="predicted"/>
<dbReference type="Gene3D" id="2.60.40.10">
    <property type="entry name" value="Immunoglobulins"/>
    <property type="match status" value="1"/>
</dbReference>
<feature type="domain" description="CARDB" evidence="4">
    <location>
        <begin position="261"/>
        <end position="337"/>
    </location>
</feature>
<dbReference type="AlphaFoldDB" id="A0A517SEB0"/>
<evidence type="ECO:0000259" key="5">
    <source>
        <dbReference type="Pfam" id="PF13519"/>
    </source>
</evidence>
<dbReference type="RefSeq" id="WP_145030294.1">
    <property type="nucleotide sequence ID" value="NZ_CP036271.1"/>
</dbReference>
<dbReference type="SUPFAM" id="SSF53300">
    <property type="entry name" value="vWA-like"/>
    <property type="match status" value="1"/>
</dbReference>
<reference evidence="6 7" key="1">
    <citation type="submission" date="2019-02" db="EMBL/GenBank/DDBJ databases">
        <title>Deep-cultivation of Planctomycetes and their phenomic and genomic characterization uncovers novel biology.</title>
        <authorList>
            <person name="Wiegand S."/>
            <person name="Jogler M."/>
            <person name="Boedeker C."/>
            <person name="Pinto D."/>
            <person name="Vollmers J."/>
            <person name="Rivas-Marin E."/>
            <person name="Kohn T."/>
            <person name="Peeters S.H."/>
            <person name="Heuer A."/>
            <person name="Rast P."/>
            <person name="Oberbeckmann S."/>
            <person name="Bunk B."/>
            <person name="Jeske O."/>
            <person name="Meyerdierks A."/>
            <person name="Storesund J.E."/>
            <person name="Kallscheuer N."/>
            <person name="Luecker S."/>
            <person name="Lage O.M."/>
            <person name="Pohl T."/>
            <person name="Merkel B.J."/>
            <person name="Hornburger P."/>
            <person name="Mueller R.-W."/>
            <person name="Bruemmer F."/>
            <person name="Labrenz M."/>
            <person name="Spormann A.M."/>
            <person name="Op den Camp H."/>
            <person name="Overmann J."/>
            <person name="Amann R."/>
            <person name="Jetten M.S.M."/>
            <person name="Mascher T."/>
            <person name="Medema M.H."/>
            <person name="Devos D.P."/>
            <person name="Kaster A.-K."/>
            <person name="Ovreas L."/>
            <person name="Rohde M."/>
            <person name="Galperin M.Y."/>
            <person name="Jogler C."/>
        </authorList>
    </citation>
    <scope>NUCLEOTIDE SEQUENCE [LARGE SCALE GENOMIC DNA]</scope>
    <source>
        <strain evidence="6 7">Pan44</strain>
    </source>
</reference>
<dbReference type="EMBL" id="CP036271">
    <property type="protein sequence ID" value="QDT54437.1"/>
    <property type="molecule type" value="Genomic_DNA"/>
</dbReference>
<dbReference type="Gene3D" id="3.40.50.880">
    <property type="match status" value="1"/>
</dbReference>
<dbReference type="PANTHER" id="PTHR37464:SF1">
    <property type="entry name" value="BLL2463 PROTEIN"/>
    <property type="match status" value="1"/>
</dbReference>
<keyword evidence="2" id="KW-1133">Transmembrane helix</keyword>
<dbReference type="Gene3D" id="3.40.50.410">
    <property type="entry name" value="von Willebrand factor, type A domain"/>
    <property type="match status" value="1"/>
</dbReference>
<dbReference type="Pfam" id="PF13519">
    <property type="entry name" value="VWA_2"/>
    <property type="match status" value="1"/>
</dbReference>
<dbReference type="PANTHER" id="PTHR37464">
    <property type="entry name" value="BLL2463 PROTEIN"/>
    <property type="match status" value="1"/>
</dbReference>
<dbReference type="NCBIfam" id="TIGR02226">
    <property type="entry name" value="two_anch"/>
    <property type="match status" value="1"/>
</dbReference>
<dbReference type="Pfam" id="PF07705">
    <property type="entry name" value="CARDB"/>
    <property type="match status" value="1"/>
</dbReference>
<feature type="region of interest" description="Disordered" evidence="1">
    <location>
        <begin position="752"/>
        <end position="783"/>
    </location>
</feature>
<keyword evidence="2" id="KW-0472">Membrane</keyword>
<feature type="domain" description="VWFA" evidence="5">
    <location>
        <begin position="101"/>
        <end position="214"/>
    </location>
</feature>
<dbReference type="OrthoDB" id="237862at2"/>
<accession>A0A517SEB0</accession>
<keyword evidence="7" id="KW-1185">Reference proteome</keyword>
<dbReference type="Proteomes" id="UP000315700">
    <property type="component" value="Chromosome"/>
</dbReference>
<feature type="domain" description="Aerotolerance regulator N-terminal" evidence="3">
    <location>
        <begin position="8"/>
        <end position="82"/>
    </location>
</feature>
<name>A0A517SEB0_9PLAN</name>
<dbReference type="Pfam" id="PF07584">
    <property type="entry name" value="BatA"/>
    <property type="match status" value="1"/>
</dbReference>
<sequence>MFSWVSTHFLNPSLFWPAVGLMAVPILIHLINRLRYKRVRFAAIQFLLQSQKQNRRRVLIEHLLLLAARVLAVAFIGLLIARFVADPRQISMFQGTKTHHVLLVDDSGSMRDRTGDTDAFTAAREVIRKLAAEGAQRPETQKLTVLRMSSPNETLSGLSERDVDDSLLAEMSTRLDDLECTYGAVDVAGALDAVKSRLGDDAGSVKHLHVISDFRRVDWFDNKAAAAGIRALEEADIDVNLVRTVAASNSNLAVTDLSGDFATAAAGVPVLLTASIHNFGAVAAENVRLAVQVDGRPLPGNYLLERIDAGQTAKRAVPVLFEKSGTHRVAVSVESDALEADNSRRIAVVVADDHPVLVVVGSSLQDDGHYLRDALAADKSVTGYNVTVDSPEFLRRHPLDAYQGIYLVNVPDLPEDAVDALEKYVAAGGGLAWFLGDLVRPAFYNDRLYHEGKGLFPVKLGPAPARLTRDEFTSQPDIAARDNDLFRILAGAENPFIDQVFVNVYYPVDRDSFVKDRERPGGVSILADLRNRDPLMLESAFGKGRIVTSLTAAAPIMSPEKVVWTNWANGPGAPSFAVMNLELARLIARRDRAAPLRMVGEPIVMPIDRTRFRDDIEIVGPDDQVSQVSAIDPAPADSSSSTTDAVPMPVATYRDTERPGFYVVTKFGQSQQPDQQVLAYNVPEIESDLKVAADADIFNELGDGIQVTIQPAGSAEWIRSESPGRELRWILLVVLALLLSVEQILGYRLSYHSSDESSPKSKIFRRRKTATTGARRPLKAGTS</sequence>
<dbReference type="InterPro" id="IPR029062">
    <property type="entry name" value="Class_I_gatase-like"/>
</dbReference>
<dbReference type="InterPro" id="IPR011635">
    <property type="entry name" value="CARDB"/>
</dbReference>
<dbReference type="InParanoid" id="A0A517SEB0"/>
<protein>
    <recommendedName>
        <fullName evidence="8">Aerotolerance regulator N-terminal domain-containing protein</fullName>
    </recommendedName>
</protein>
<dbReference type="InterPro" id="IPR013783">
    <property type="entry name" value="Ig-like_fold"/>
</dbReference>
<dbReference type="InterPro" id="IPR011933">
    <property type="entry name" value="Double_TM_dom"/>
</dbReference>
<evidence type="ECO:0000313" key="6">
    <source>
        <dbReference type="EMBL" id="QDT54437.1"/>
    </source>
</evidence>
<evidence type="ECO:0000256" key="1">
    <source>
        <dbReference type="SAM" id="MobiDB-lite"/>
    </source>
</evidence>
<evidence type="ECO:0000259" key="3">
    <source>
        <dbReference type="Pfam" id="PF07584"/>
    </source>
</evidence>
<evidence type="ECO:0000256" key="2">
    <source>
        <dbReference type="SAM" id="Phobius"/>
    </source>
</evidence>
<evidence type="ECO:0000259" key="4">
    <source>
        <dbReference type="Pfam" id="PF07705"/>
    </source>
</evidence>
<dbReference type="InterPro" id="IPR002035">
    <property type="entry name" value="VWF_A"/>
</dbReference>
<gene>
    <name evidence="6" type="ORF">Pan44_24700</name>
</gene>
<evidence type="ECO:0000313" key="7">
    <source>
        <dbReference type="Proteomes" id="UP000315700"/>
    </source>
</evidence>
<dbReference type="KEGG" id="ccos:Pan44_24700"/>
<organism evidence="6 7">
    <name type="scientific">Caulifigura coniformis</name>
    <dbReference type="NCBI Taxonomy" id="2527983"/>
    <lineage>
        <taxon>Bacteria</taxon>
        <taxon>Pseudomonadati</taxon>
        <taxon>Planctomycetota</taxon>
        <taxon>Planctomycetia</taxon>
        <taxon>Planctomycetales</taxon>
        <taxon>Planctomycetaceae</taxon>
        <taxon>Caulifigura</taxon>
    </lineage>
</organism>
<keyword evidence="2" id="KW-0812">Transmembrane</keyword>
<dbReference type="InterPro" id="IPR036465">
    <property type="entry name" value="vWFA_dom_sf"/>
</dbReference>